<comment type="caution">
    <text evidence="14">The sequence shown here is derived from an EMBL/GenBank/DDBJ whole genome shotgun (WGS) entry which is preliminary data.</text>
</comment>
<dbReference type="FunFam" id="3.20.20.10:FF:000002">
    <property type="entry name" value="Alanine racemase"/>
    <property type="match status" value="1"/>
</dbReference>
<protein>
    <recommendedName>
        <fullName evidence="5 9">Alanine racemase</fullName>
        <ecNumber evidence="5 9">5.1.1.1</ecNumber>
    </recommendedName>
</protein>
<gene>
    <name evidence="14" type="primary">alr</name>
    <name evidence="13" type="ORF">ESZ26_05880</name>
    <name evidence="14" type="ORF">ESZ27_08160</name>
</gene>
<evidence type="ECO:0000256" key="6">
    <source>
        <dbReference type="ARBA" id="ARBA00022898"/>
    </source>
</evidence>
<dbReference type="PROSITE" id="PS00395">
    <property type="entry name" value="ALANINE_RACEMASE"/>
    <property type="match status" value="1"/>
</dbReference>
<dbReference type="Gene3D" id="2.40.37.10">
    <property type="entry name" value="Lyase, Ornithine Decarboxylase, Chain A, domain 1"/>
    <property type="match status" value="1"/>
</dbReference>
<sequence length="392" mass="42296">MALTTATAIINLSALKHNLAQIKSLAPTAKVLAVLKANAYGHGLERIAHALFSEQAKINEHGHSSTTADAIAVARIDEALALRSSGITQPIVLLEGFFNAKDLAILAVNNLQTVIHNHQQLDALLTATLPSPLKVWLKIDTGMHRLGINPEEFSSFYQQLTDSVNVQKNIVLMSHLGCADDKSNQATRQQISLFEKVTLGCNEERTLANSAGICAWPASHYQWLRPGLLLYGVSPLPFESSTANLFTCASENALQNTDVMLNVQPVMTLKSSLIAVRQLAAGESVGYGNAWTSKQKTIIGVVAIGYGDGYPRHAKNGTPVLVNGRRVPLVGRVSMDMITVDLGMNAQEQVGDVVTLWGEQLSVAEIAQCATTIPYELLCNITRRVQITLSAL</sequence>
<keyword evidence="7 9" id="KW-0413">Isomerase</keyword>
<dbReference type="PANTHER" id="PTHR30511">
    <property type="entry name" value="ALANINE RACEMASE"/>
    <property type="match status" value="1"/>
</dbReference>
<dbReference type="CDD" id="cd06827">
    <property type="entry name" value="PLPDE_III_AR_proteobact"/>
    <property type="match status" value="1"/>
</dbReference>
<evidence type="ECO:0000256" key="2">
    <source>
        <dbReference type="ARBA" id="ARBA00001933"/>
    </source>
</evidence>
<evidence type="ECO:0000313" key="14">
    <source>
        <dbReference type="EMBL" id="TWX67686.1"/>
    </source>
</evidence>
<dbReference type="InterPro" id="IPR009006">
    <property type="entry name" value="Ala_racemase/Decarboxylase_C"/>
</dbReference>
<dbReference type="InterPro" id="IPR011079">
    <property type="entry name" value="Ala_racemase_C"/>
</dbReference>
<dbReference type="SUPFAM" id="SSF50621">
    <property type="entry name" value="Alanine racemase C-terminal domain-like"/>
    <property type="match status" value="1"/>
</dbReference>
<comment type="function">
    <text evidence="9">Catalyzes the interconversion of L-alanine and D-alanine. May also act on other amino acids.</text>
</comment>
<comment type="similarity">
    <text evidence="4 9">Belongs to the alanine racemase family.</text>
</comment>
<dbReference type="Proteomes" id="UP000321525">
    <property type="component" value="Unassembled WGS sequence"/>
</dbReference>
<dbReference type="GO" id="GO:0008784">
    <property type="term" value="F:alanine racemase activity"/>
    <property type="evidence" value="ECO:0007669"/>
    <property type="project" value="UniProtKB-UniRule"/>
</dbReference>
<dbReference type="Gene3D" id="3.20.20.10">
    <property type="entry name" value="Alanine racemase"/>
    <property type="match status" value="1"/>
</dbReference>
<dbReference type="Pfam" id="PF00842">
    <property type="entry name" value="Ala_racemase_C"/>
    <property type="match status" value="1"/>
</dbReference>
<dbReference type="PANTHER" id="PTHR30511:SF4">
    <property type="entry name" value="ALANINE RACEMASE, BIOSYNTHETIC"/>
    <property type="match status" value="1"/>
</dbReference>
<keyword evidence="15" id="KW-1185">Reference proteome</keyword>
<proteinExistence type="inferred from homology"/>
<keyword evidence="6 9" id="KW-0663">Pyridoxal phosphate</keyword>
<dbReference type="Pfam" id="PF01168">
    <property type="entry name" value="Ala_racemase_N"/>
    <property type="match status" value="1"/>
</dbReference>
<feature type="domain" description="Alanine racemase C-terminal" evidence="12">
    <location>
        <begin position="266"/>
        <end position="390"/>
    </location>
</feature>
<comment type="catalytic activity">
    <reaction evidence="1 9">
        <text>L-alanine = D-alanine</text>
        <dbReference type="Rhea" id="RHEA:20249"/>
        <dbReference type="ChEBI" id="CHEBI:57416"/>
        <dbReference type="ChEBI" id="CHEBI:57972"/>
        <dbReference type="EC" id="5.1.1.1"/>
    </reaction>
</comment>
<evidence type="ECO:0000313" key="15">
    <source>
        <dbReference type="Proteomes" id="UP000321525"/>
    </source>
</evidence>
<accession>A0A5C6QF99</accession>
<feature type="active site" description="Proton acceptor; specific for L-alanine" evidence="9">
    <location>
        <position position="287"/>
    </location>
</feature>
<evidence type="ECO:0000313" key="13">
    <source>
        <dbReference type="EMBL" id="TWX61267.1"/>
    </source>
</evidence>
<dbReference type="EMBL" id="VOLQ01000012">
    <property type="protein sequence ID" value="TWX67686.1"/>
    <property type="molecule type" value="Genomic_DNA"/>
</dbReference>
<evidence type="ECO:0000256" key="7">
    <source>
        <dbReference type="ARBA" id="ARBA00023235"/>
    </source>
</evidence>
<reference evidence="14 16" key="1">
    <citation type="submission" date="2019-07" db="EMBL/GenBank/DDBJ databases">
        <title>Genomes of sea-ice associated Colwellia species.</title>
        <authorList>
            <person name="Bowman J.P."/>
        </authorList>
    </citation>
    <scope>NUCLEOTIDE SEQUENCE [LARGE SCALE GENOMIC DNA]</scope>
    <source>
        <strain evidence="13 15">ACAM 607</strain>
        <strain evidence="14 16">IC036</strain>
    </source>
</reference>
<feature type="binding site" evidence="9 11">
    <location>
        <position position="145"/>
    </location>
    <ligand>
        <name>substrate</name>
    </ligand>
</feature>
<evidence type="ECO:0000256" key="9">
    <source>
        <dbReference type="HAMAP-Rule" id="MF_01201"/>
    </source>
</evidence>
<dbReference type="GO" id="GO:0030170">
    <property type="term" value="F:pyridoxal phosphate binding"/>
    <property type="evidence" value="ECO:0007669"/>
    <property type="project" value="UniProtKB-UniRule"/>
</dbReference>
<evidence type="ECO:0000256" key="10">
    <source>
        <dbReference type="PIRSR" id="PIRSR600821-50"/>
    </source>
</evidence>
<evidence type="ECO:0000313" key="16">
    <source>
        <dbReference type="Proteomes" id="UP000321917"/>
    </source>
</evidence>
<dbReference type="FunFam" id="2.40.37.10:FF:000002">
    <property type="entry name" value="Alanine racemase"/>
    <property type="match status" value="1"/>
</dbReference>
<dbReference type="GO" id="GO:0030632">
    <property type="term" value="P:D-alanine biosynthetic process"/>
    <property type="evidence" value="ECO:0007669"/>
    <property type="project" value="UniProtKB-UniRule"/>
</dbReference>
<dbReference type="GO" id="GO:0005829">
    <property type="term" value="C:cytosol"/>
    <property type="evidence" value="ECO:0007669"/>
    <property type="project" value="TreeGrafter"/>
</dbReference>
<dbReference type="EC" id="5.1.1.1" evidence="5 9"/>
<name>A0A5C6QF99_9GAMM</name>
<feature type="active site" description="Proton acceptor; specific for D-alanine" evidence="9">
    <location>
        <position position="36"/>
    </location>
</feature>
<dbReference type="UniPathway" id="UPA00042">
    <property type="reaction ID" value="UER00497"/>
</dbReference>
<dbReference type="SMART" id="SM01005">
    <property type="entry name" value="Ala_racemase_C"/>
    <property type="match status" value="1"/>
</dbReference>
<dbReference type="InterPro" id="IPR020622">
    <property type="entry name" value="Ala_racemase_pyridoxalP-BS"/>
</dbReference>
<dbReference type="PRINTS" id="PR00992">
    <property type="entry name" value="ALARACEMASE"/>
</dbReference>
<comment type="cofactor">
    <cofactor evidence="2 9 10">
        <name>pyridoxal 5'-phosphate</name>
        <dbReference type="ChEBI" id="CHEBI:597326"/>
    </cofactor>
</comment>
<evidence type="ECO:0000259" key="12">
    <source>
        <dbReference type="SMART" id="SM01005"/>
    </source>
</evidence>
<dbReference type="SUPFAM" id="SSF51419">
    <property type="entry name" value="PLP-binding barrel"/>
    <property type="match status" value="1"/>
</dbReference>
<evidence type="ECO:0000256" key="5">
    <source>
        <dbReference type="ARBA" id="ARBA00013089"/>
    </source>
</evidence>
<evidence type="ECO:0000256" key="4">
    <source>
        <dbReference type="ARBA" id="ARBA00007880"/>
    </source>
</evidence>
<organism evidence="14 16">
    <name type="scientific">Colwellia hornerae</name>
    <dbReference type="NCBI Taxonomy" id="89402"/>
    <lineage>
        <taxon>Bacteria</taxon>
        <taxon>Pseudomonadati</taxon>
        <taxon>Pseudomonadota</taxon>
        <taxon>Gammaproteobacteria</taxon>
        <taxon>Alteromonadales</taxon>
        <taxon>Colwelliaceae</taxon>
        <taxon>Colwellia</taxon>
    </lineage>
</organism>
<dbReference type="RefSeq" id="WP_146798821.1">
    <property type="nucleotide sequence ID" value="NZ_VOLP01000007.1"/>
</dbReference>
<dbReference type="InterPro" id="IPR000821">
    <property type="entry name" value="Ala_racemase"/>
</dbReference>
<dbReference type="NCBIfam" id="TIGR00492">
    <property type="entry name" value="alr"/>
    <property type="match status" value="1"/>
</dbReference>
<dbReference type="AlphaFoldDB" id="A0A5C6QF99"/>
<dbReference type="InterPro" id="IPR001608">
    <property type="entry name" value="Ala_racemase_N"/>
</dbReference>
<dbReference type="HAMAP" id="MF_01201">
    <property type="entry name" value="Ala_racemase"/>
    <property type="match status" value="1"/>
</dbReference>
<evidence type="ECO:0000256" key="8">
    <source>
        <dbReference type="ARBA" id="ARBA00037912"/>
    </source>
</evidence>
<evidence type="ECO:0000256" key="1">
    <source>
        <dbReference type="ARBA" id="ARBA00000316"/>
    </source>
</evidence>
<comment type="pathway">
    <text evidence="8 9">Amino-acid biosynthesis; D-alanine biosynthesis; D-alanine from L-alanine: step 1/1.</text>
</comment>
<evidence type="ECO:0000256" key="11">
    <source>
        <dbReference type="PIRSR" id="PIRSR600821-52"/>
    </source>
</evidence>
<dbReference type="Proteomes" id="UP000321917">
    <property type="component" value="Unassembled WGS sequence"/>
</dbReference>
<comment type="pathway">
    <text evidence="3">Cell wall biogenesis; peptidoglycan biosynthesis.</text>
</comment>
<feature type="binding site" evidence="9 11">
    <location>
        <position position="335"/>
    </location>
    <ligand>
        <name>substrate</name>
    </ligand>
</feature>
<evidence type="ECO:0000256" key="3">
    <source>
        <dbReference type="ARBA" id="ARBA00004752"/>
    </source>
</evidence>
<dbReference type="InterPro" id="IPR029066">
    <property type="entry name" value="PLP-binding_barrel"/>
</dbReference>
<feature type="modified residue" description="N6-(pyridoxal phosphate)lysine" evidence="9 10">
    <location>
        <position position="36"/>
    </location>
</feature>
<dbReference type="OrthoDB" id="9813814at2"/>
<dbReference type="EMBL" id="VOLR01000006">
    <property type="protein sequence ID" value="TWX61267.1"/>
    <property type="molecule type" value="Genomic_DNA"/>
</dbReference>